<dbReference type="EMBL" id="MNUO01000128">
    <property type="protein sequence ID" value="OIN95777.1"/>
    <property type="molecule type" value="Genomic_DNA"/>
</dbReference>
<dbReference type="InterPro" id="IPR036105">
    <property type="entry name" value="DiNase_FeMo-co_biosyn_sf"/>
</dbReference>
<dbReference type="Pfam" id="PF02579">
    <property type="entry name" value="Nitro_FeMo-Co"/>
    <property type="match status" value="1"/>
</dbReference>
<gene>
    <name evidence="2" type="ORF">AUJ66_08390</name>
</gene>
<sequence>MKICITSQGDNLDAQVDPRFGRCQYFIIVDLDTSDFEAIKNPGVEASGGAGIQSGQLMVEKQAKAVLTGNVGPNAFQTLQAAGINVIVGVSGTIKEAIEKYKSGELKPVEAPSVGSKFGMGK</sequence>
<proteinExistence type="predicted"/>
<organism evidence="2 3">
    <name type="scientific">Candidatus Desantisbacteria bacterium CG1_02_38_46</name>
    <dbReference type="NCBI Taxonomy" id="1817893"/>
    <lineage>
        <taxon>Bacteria</taxon>
        <taxon>Candidatus Desantisiibacteriota</taxon>
    </lineage>
</organism>
<evidence type="ECO:0000259" key="1">
    <source>
        <dbReference type="Pfam" id="PF02579"/>
    </source>
</evidence>
<protein>
    <submittedName>
        <fullName evidence="2">Dinitrogenase iron-molybdenum cofactor biosynthesis protein</fullName>
    </submittedName>
</protein>
<dbReference type="Gene3D" id="3.30.420.130">
    <property type="entry name" value="Dinitrogenase iron-molybdenum cofactor biosynthesis domain"/>
    <property type="match status" value="1"/>
</dbReference>
<feature type="domain" description="Dinitrogenase iron-molybdenum cofactor biosynthesis" evidence="1">
    <location>
        <begin position="13"/>
        <end position="102"/>
    </location>
</feature>
<dbReference type="CDD" id="cd00851">
    <property type="entry name" value="MTH1175"/>
    <property type="match status" value="1"/>
</dbReference>
<dbReference type="InterPro" id="IPR003731">
    <property type="entry name" value="Di-Nase_FeMo-co_biosynth"/>
</dbReference>
<dbReference type="SUPFAM" id="SSF53146">
    <property type="entry name" value="Nitrogenase accessory factor-like"/>
    <property type="match status" value="1"/>
</dbReference>
<dbReference type="STRING" id="1817893.AUJ66_08390"/>
<dbReference type="Proteomes" id="UP000182278">
    <property type="component" value="Unassembled WGS sequence"/>
</dbReference>
<name>A0A1J4S8L4_9BACT</name>
<evidence type="ECO:0000313" key="2">
    <source>
        <dbReference type="EMBL" id="OIN95777.1"/>
    </source>
</evidence>
<accession>A0A1J4S8L4</accession>
<reference evidence="2 3" key="1">
    <citation type="journal article" date="2016" name="Environ. Microbiol.">
        <title>Genomic resolution of a cold subsurface aquifer community provides metabolic insights for novel microbes adapted to high CO concentrations.</title>
        <authorList>
            <person name="Probst A.J."/>
            <person name="Castelle C.J."/>
            <person name="Singh A."/>
            <person name="Brown C.T."/>
            <person name="Anantharaman K."/>
            <person name="Sharon I."/>
            <person name="Hug L.A."/>
            <person name="Burstein D."/>
            <person name="Emerson J.B."/>
            <person name="Thomas B.C."/>
            <person name="Banfield J.F."/>
        </authorList>
    </citation>
    <scope>NUCLEOTIDE SEQUENCE [LARGE SCALE GENOMIC DNA]</scope>
    <source>
        <strain evidence="2">CG1_02_38_46</strain>
    </source>
</reference>
<evidence type="ECO:0000313" key="3">
    <source>
        <dbReference type="Proteomes" id="UP000182278"/>
    </source>
</evidence>
<dbReference type="AlphaFoldDB" id="A0A1J4S8L4"/>
<dbReference type="InterPro" id="IPR033913">
    <property type="entry name" value="MTH1175_dom"/>
</dbReference>
<comment type="caution">
    <text evidence="2">The sequence shown here is derived from an EMBL/GenBank/DDBJ whole genome shotgun (WGS) entry which is preliminary data.</text>
</comment>
<dbReference type="PANTHER" id="PTHR42983">
    <property type="entry name" value="DINITROGENASE IRON-MOLYBDENUM COFACTOR PROTEIN-RELATED"/>
    <property type="match status" value="1"/>
</dbReference>
<dbReference type="PANTHER" id="PTHR42983:SF1">
    <property type="entry name" value="IRON-MOLYBDENUM PROTEIN"/>
    <property type="match status" value="1"/>
</dbReference>